<sequence length="90" mass="9951">MTIRPRPTLTMPPATRAAEPPAAAPEAAPARPAKPPARAGKVQLAGYIDRDAKRQLDIFAAREGRTMQDIVEEMVDLFAHQHQLTRLVRE</sequence>
<organism evidence="3 4">
    <name type="scientific">Limobrevibacterium gyesilva</name>
    <dbReference type="NCBI Taxonomy" id="2991712"/>
    <lineage>
        <taxon>Bacteria</taxon>
        <taxon>Pseudomonadati</taxon>
        <taxon>Pseudomonadota</taxon>
        <taxon>Alphaproteobacteria</taxon>
        <taxon>Acetobacterales</taxon>
        <taxon>Acetobacteraceae</taxon>
        <taxon>Limobrevibacterium</taxon>
    </lineage>
</organism>
<dbReference type="InterPro" id="IPR010985">
    <property type="entry name" value="Ribbon_hlx_hlx"/>
</dbReference>
<dbReference type="RefSeq" id="WP_264716332.1">
    <property type="nucleotide sequence ID" value="NZ_JAPDNT010000036.1"/>
</dbReference>
<comment type="caution">
    <text evidence="3">The sequence shown here is derived from an EMBL/GenBank/DDBJ whole genome shotgun (WGS) entry which is preliminary data.</text>
</comment>
<feature type="region of interest" description="Disordered" evidence="1">
    <location>
        <begin position="1"/>
        <end position="41"/>
    </location>
</feature>
<name>A0AA41YVX8_9PROT</name>
<reference evidence="3" key="2">
    <citation type="submission" date="2022-10" db="EMBL/GenBank/DDBJ databases">
        <authorList>
            <person name="Trinh H.N."/>
        </authorList>
    </citation>
    <scope>NUCLEOTIDE SEQUENCE</scope>
    <source>
        <strain evidence="3">RN2-1</strain>
    </source>
</reference>
<dbReference type="EMBL" id="JAPDNT010000036">
    <property type="protein sequence ID" value="MCW3477385.1"/>
    <property type="molecule type" value="Genomic_DNA"/>
</dbReference>
<dbReference type="AlphaFoldDB" id="A0AA41YVX8"/>
<keyword evidence="4" id="KW-1185">Reference proteome</keyword>
<feature type="compositionally biased region" description="Low complexity" evidence="1">
    <location>
        <begin position="12"/>
        <end position="39"/>
    </location>
</feature>
<dbReference type="SUPFAM" id="SSF47598">
    <property type="entry name" value="Ribbon-helix-helix"/>
    <property type="match status" value="1"/>
</dbReference>
<dbReference type="InterPro" id="IPR046765">
    <property type="entry name" value="Antitox_RHH"/>
</dbReference>
<reference evidence="3" key="1">
    <citation type="submission" date="2022-09" db="EMBL/GenBank/DDBJ databases">
        <title>Rhodovastum sp. nov. RN2-1 isolated from soil in Seongnam, South Korea.</title>
        <authorList>
            <person name="Le N.T."/>
        </authorList>
    </citation>
    <scope>NUCLEOTIDE SEQUENCE</scope>
    <source>
        <strain evidence="3">RN2-1</strain>
    </source>
</reference>
<dbReference type="Gene3D" id="1.10.1220.10">
    <property type="entry name" value="Met repressor-like"/>
    <property type="match status" value="1"/>
</dbReference>
<dbReference type="InterPro" id="IPR013321">
    <property type="entry name" value="Arc_rbn_hlx_hlx"/>
</dbReference>
<evidence type="ECO:0000259" key="2">
    <source>
        <dbReference type="Pfam" id="PF20605"/>
    </source>
</evidence>
<feature type="domain" description="Antitoxin-like ribbon-helix-helix" evidence="2">
    <location>
        <begin position="38"/>
        <end position="81"/>
    </location>
</feature>
<gene>
    <name evidence="3" type="ORF">OL599_22710</name>
</gene>
<protein>
    <recommendedName>
        <fullName evidence="2">Antitoxin-like ribbon-helix-helix domain-containing protein</fullName>
    </recommendedName>
</protein>
<evidence type="ECO:0000313" key="3">
    <source>
        <dbReference type="EMBL" id="MCW3477385.1"/>
    </source>
</evidence>
<proteinExistence type="predicted"/>
<dbReference type="Proteomes" id="UP001165679">
    <property type="component" value="Unassembled WGS sequence"/>
</dbReference>
<evidence type="ECO:0000313" key="4">
    <source>
        <dbReference type="Proteomes" id="UP001165679"/>
    </source>
</evidence>
<dbReference type="GO" id="GO:0006355">
    <property type="term" value="P:regulation of DNA-templated transcription"/>
    <property type="evidence" value="ECO:0007669"/>
    <property type="project" value="InterPro"/>
</dbReference>
<evidence type="ECO:0000256" key="1">
    <source>
        <dbReference type="SAM" id="MobiDB-lite"/>
    </source>
</evidence>
<accession>A0AA41YVX8</accession>
<dbReference type="Pfam" id="PF20605">
    <property type="entry name" value="Antitox_RHH"/>
    <property type="match status" value="1"/>
</dbReference>